<feature type="region of interest" description="Disordered" evidence="4">
    <location>
        <begin position="2137"/>
        <end position="2156"/>
    </location>
</feature>
<feature type="domain" description="F5/8 type C" evidence="6">
    <location>
        <begin position="28"/>
        <end position="177"/>
    </location>
</feature>
<dbReference type="Gene3D" id="2.60.120.260">
    <property type="entry name" value="Galactose-binding domain-like"/>
    <property type="match status" value="6"/>
</dbReference>
<feature type="chain" id="PRO_5031251114" description="F5/8 type C domain-containing protein" evidence="5">
    <location>
        <begin position="30"/>
        <end position="2256"/>
    </location>
</feature>
<accession>A0A7I8D680</accession>
<feature type="region of interest" description="Disordered" evidence="4">
    <location>
        <begin position="674"/>
        <end position="699"/>
    </location>
</feature>
<dbReference type="Pfam" id="PF18368">
    <property type="entry name" value="Ig_GlcNase"/>
    <property type="match status" value="1"/>
</dbReference>
<protein>
    <recommendedName>
        <fullName evidence="6">F5/8 type C domain-containing protein</fullName>
    </recommendedName>
</protein>
<dbReference type="Proteomes" id="UP000593890">
    <property type="component" value="Chromosome"/>
</dbReference>
<dbReference type="PANTHER" id="PTHR43536">
    <property type="entry name" value="MANNOSYLGLYCOPROTEIN ENDO-BETA-MANNOSIDASE"/>
    <property type="match status" value="1"/>
</dbReference>
<feature type="region of interest" description="Disordered" evidence="4">
    <location>
        <begin position="1100"/>
        <end position="1123"/>
    </location>
</feature>
<dbReference type="InterPro" id="IPR036156">
    <property type="entry name" value="Beta-gal/glucu_dom_sf"/>
</dbReference>
<comment type="similarity">
    <text evidence="1">Belongs to the glycosyl hydrolase 2 family.</text>
</comment>
<dbReference type="InterPro" id="IPR008979">
    <property type="entry name" value="Galactose-bd-like_sf"/>
</dbReference>
<dbReference type="EMBL" id="AP023321">
    <property type="protein sequence ID" value="BCI60713.1"/>
    <property type="molecule type" value="Genomic_DNA"/>
</dbReference>
<dbReference type="InterPro" id="IPR013783">
    <property type="entry name" value="Ig-like_fold"/>
</dbReference>
<dbReference type="Pfam" id="PF00703">
    <property type="entry name" value="Glyco_hydro_2"/>
    <property type="match status" value="1"/>
</dbReference>
<feature type="domain" description="F5/8 type C" evidence="6">
    <location>
        <begin position="2118"/>
        <end position="2256"/>
    </location>
</feature>
<evidence type="ECO:0000313" key="7">
    <source>
        <dbReference type="EMBL" id="BCI60713.1"/>
    </source>
</evidence>
<dbReference type="SMART" id="SM00231">
    <property type="entry name" value="FA58C"/>
    <property type="match status" value="3"/>
</dbReference>
<dbReference type="InterPro" id="IPR006102">
    <property type="entry name" value="Ig-like_GH2"/>
</dbReference>
<keyword evidence="3" id="KW-0326">Glycosidase</keyword>
<dbReference type="Gene3D" id="1.20.1270.90">
    <property type="entry name" value="AF1782-like"/>
    <property type="match status" value="1"/>
</dbReference>
<dbReference type="GO" id="GO:0005975">
    <property type="term" value="P:carbohydrate metabolic process"/>
    <property type="evidence" value="ECO:0007669"/>
    <property type="project" value="InterPro"/>
</dbReference>
<dbReference type="InterPro" id="IPR000421">
    <property type="entry name" value="FA58C"/>
</dbReference>
<dbReference type="PANTHER" id="PTHR43536:SF1">
    <property type="entry name" value="MANNOSYLGLYCOPROTEIN ENDO-BETA-MANNOSIDASE"/>
    <property type="match status" value="1"/>
</dbReference>
<dbReference type="RefSeq" id="WP_215532853.1">
    <property type="nucleotide sequence ID" value="NZ_AP023321.1"/>
</dbReference>
<evidence type="ECO:0000259" key="6">
    <source>
        <dbReference type="PROSITE" id="PS50022"/>
    </source>
</evidence>
<dbReference type="Pfam" id="PF22666">
    <property type="entry name" value="Glyco_hydro_2_N2"/>
    <property type="match status" value="1"/>
</dbReference>
<dbReference type="PROSITE" id="PS50022">
    <property type="entry name" value="FA58C_3"/>
    <property type="match status" value="5"/>
</dbReference>
<name>A0A7I8D680_9FIRM</name>
<dbReference type="InterPro" id="IPR017853">
    <property type="entry name" value="GH"/>
</dbReference>
<dbReference type="Pfam" id="PF00754">
    <property type="entry name" value="F5_F8_type_C"/>
    <property type="match status" value="5"/>
</dbReference>
<feature type="compositionally biased region" description="Polar residues" evidence="4">
    <location>
        <begin position="2137"/>
        <end position="2147"/>
    </location>
</feature>
<dbReference type="SUPFAM" id="SSF51445">
    <property type="entry name" value="(Trans)glycosidases"/>
    <property type="match status" value="1"/>
</dbReference>
<feature type="domain" description="F5/8 type C" evidence="6">
    <location>
        <begin position="659"/>
        <end position="814"/>
    </location>
</feature>
<evidence type="ECO:0000256" key="4">
    <source>
        <dbReference type="SAM" id="MobiDB-lite"/>
    </source>
</evidence>
<dbReference type="Pfam" id="PF02836">
    <property type="entry name" value="Glyco_hydro_2_C"/>
    <property type="match status" value="1"/>
</dbReference>
<reference evidence="8" key="1">
    <citation type="submission" date="2020-07" db="EMBL/GenBank/DDBJ databases">
        <title>Complete genome sequencing of Clostridia bacterium strain 12CBH8.</title>
        <authorList>
            <person name="Sakamoto M."/>
            <person name="Murakami T."/>
            <person name="Mori H."/>
        </authorList>
    </citation>
    <scope>NUCLEOTIDE SEQUENCE [LARGE SCALE GENOMIC DNA]</scope>
    <source>
        <strain evidence="8">12CBH8</strain>
    </source>
</reference>
<dbReference type="InterPro" id="IPR043534">
    <property type="entry name" value="EBDG/EBM"/>
</dbReference>
<dbReference type="InterPro" id="IPR006103">
    <property type="entry name" value="Glyco_hydro_2_cat"/>
</dbReference>
<dbReference type="Gene3D" id="2.60.40.10">
    <property type="entry name" value="Immunoglobulins"/>
    <property type="match status" value="3"/>
</dbReference>
<feature type="domain" description="F5/8 type C" evidence="6">
    <location>
        <begin position="883"/>
        <end position="1017"/>
    </location>
</feature>
<organism evidence="7 8">
    <name type="scientific">Solibaculum mannosilyticum</name>
    <dbReference type="NCBI Taxonomy" id="2780922"/>
    <lineage>
        <taxon>Bacteria</taxon>
        <taxon>Bacillati</taxon>
        <taxon>Bacillota</taxon>
        <taxon>Clostridia</taxon>
        <taxon>Eubacteriales</taxon>
        <taxon>Oscillospiraceae</taxon>
        <taxon>Solibaculum</taxon>
    </lineage>
</organism>
<keyword evidence="2" id="KW-0378">Hydrolase</keyword>
<dbReference type="KEGG" id="sman:C12CBH8_13520"/>
<dbReference type="SUPFAM" id="SSF49303">
    <property type="entry name" value="beta-Galactosidase/glucuronidase domain"/>
    <property type="match status" value="3"/>
</dbReference>
<evidence type="ECO:0000256" key="2">
    <source>
        <dbReference type="ARBA" id="ARBA00022801"/>
    </source>
</evidence>
<dbReference type="InterPro" id="IPR041351">
    <property type="entry name" value="Ig_GlcNase"/>
</dbReference>
<evidence type="ECO:0000256" key="3">
    <source>
        <dbReference type="ARBA" id="ARBA00023295"/>
    </source>
</evidence>
<evidence type="ECO:0000256" key="1">
    <source>
        <dbReference type="ARBA" id="ARBA00007401"/>
    </source>
</evidence>
<dbReference type="Gene3D" id="3.20.20.80">
    <property type="entry name" value="Glycosidases"/>
    <property type="match status" value="1"/>
</dbReference>
<proteinExistence type="inferred from homology"/>
<keyword evidence="5" id="KW-0732">Signal</keyword>
<dbReference type="SUPFAM" id="SSF49785">
    <property type="entry name" value="Galactose-binding domain-like"/>
    <property type="match status" value="6"/>
</dbReference>
<evidence type="ECO:0000313" key="8">
    <source>
        <dbReference type="Proteomes" id="UP000593890"/>
    </source>
</evidence>
<dbReference type="GO" id="GO:0004553">
    <property type="term" value="F:hydrolase activity, hydrolyzing O-glycosyl compounds"/>
    <property type="evidence" value="ECO:0007669"/>
    <property type="project" value="InterPro"/>
</dbReference>
<dbReference type="InterPro" id="IPR054593">
    <property type="entry name" value="Beta-mannosidase-like_N2"/>
</dbReference>
<feature type="signal peptide" evidence="5">
    <location>
        <begin position="1"/>
        <end position="29"/>
    </location>
</feature>
<feature type="compositionally biased region" description="Polar residues" evidence="4">
    <location>
        <begin position="1100"/>
        <end position="1113"/>
    </location>
</feature>
<feature type="domain" description="F5/8 type C" evidence="6">
    <location>
        <begin position="1038"/>
        <end position="1158"/>
    </location>
</feature>
<gene>
    <name evidence="7" type="ORF">C12CBH8_13520</name>
</gene>
<feature type="compositionally biased region" description="Polar residues" evidence="4">
    <location>
        <begin position="674"/>
        <end position="687"/>
    </location>
</feature>
<evidence type="ECO:0000256" key="5">
    <source>
        <dbReference type="SAM" id="SignalP"/>
    </source>
</evidence>
<sequence length="2256" mass="251283">MNIRKRVMAILLSVMMVVSAVLSSPITLAEDDTGDNLALLPGNSFSAKSSENGRGPELAFDGDMSSRWAQDGNGEAGRWVQITFAEEQIVSKTTVYFESMTKGYVTNPVLDGKFEIQYSDDGSQWNTLVLKDSFTNEEKTSKIVSLSFDPVSTRYMRIYFPESQFWLSIYEWELYSGITIVPGDTGALQDLVEQVEPKYVDTIPSQFKMSAVNNYKNALDDAKDVLAMTIPPEQADIDVVYNALDAAVKGLEDNRTVFPDALKATPAEDWNELFNNLDNPDEDDWRAGDGMVSVPLNGVDAIGSGDENTPTVWMFSDSYVSSFKDLSQSLLLNWLQMPNHVFAEFDGVTPDKSKLEFIFGEGGDKSKLRNPPTENDEGGTSNVVPEMFWIQDGIAIGDHLYVLSGHEDALGGGEFKTTGVSMVKFPIGEDYQVDWAGYEWLGFKNDLFSDTRIFATSILDNTVESGIDPEKADGYVYLYGATNGVFAERCAVVARTTKENIENPDLWEFYTEEGWKVGAKDNLDDTKIITPRMLLSSKVSVTYLNSGIYEGKYLMTYTDGALSEKIGYMLADNPWGPFENPTICYVAPEMEQYQNELYEFDNPDAWYVTYNPVAHPQLSKDGELLISYDCYVWDSNKDENPNWHGTETNEHYRERFFRLDLNSLQTVEEQPYTNLVSEGKPVTSTSGDHPEYATDGDDFTKWESTGEESVKQLTIDLEEPTVVGRYILKHGGLAIVNDSDKDARNYSNTRAFTIEVSLDNQNWTTVVDKQYNASFQNDENFDPTLARYVRLSIDQPTQGTMNKASLFEFQVYATDMKYYDLDDTLEQAQSFQQANDLNRYPTSDVEAFLDALDAAKQCADDEDAAIEQRMEAALDLHNALDAIADITFGDVDKGVNLASGKDVTASSGDHPEYAIDGDDSTVWKAENSDLQWLSIDLGQLTAIDRVILHWGQSYARSYNIQVSRDGENWENVYDIFNAPGGVDDIFFAPTEARYVRVYGTTKTGDGDTLSEIEVYAPYDMSGDAYVSASSADASLAVDGDDATAWTSDGKSNQWIGLDLGSVQRVGSLGIHWGDSFASSYKIQVSDDSLTWTDAYTTQNGRGGTETVNLSPITPTHYATEDGTRDINVQHMTARYIRLVPMAGAGDDFSIAELDVYGSPALVIPDTQNDTAILEEISLNDGWKLARVPDIDATPAAVSSPGFDTDNDLWIDAVVPGTVLTSYYEAGLIDDPYYSDNMDKLDQDYYNVDYWYRKDIDLPADYAGQRMILNIDGVNWLSDIYVNGQPVANLMGAFKSEELDVSQYLVPGEVNTIAVNVHIFPTGKDEDQTRWSPHFISSGSWDWIPAIPGRNIGIVKDVSLSTRKAVSVDAPFVATDLPLPNTDYADIRVSADLHNSSSQDVTGVIKGVINPGNVTFEQEVTIPAGDTLPVTLDHETFQQLRIQSPLLWWPNGYGDQNLYTLDLCYEIDGTVSHSQQVTFGIREYTYDYTDDPDQNMQISCNGVRIMAKGGNWGMPDAMLSWGDEEYDTAVKMHKDMNFTMIRDWLGTADFDAFYEACDKYGIMVYTDFWIHGAYAPEAFGAFLENAYNKLERVRNHASVVIWCGANEWTPAGALNTLLPQMAAELDDTRIYITQSNKDEVSGGVTYAVNDPAWYYDAAKESKGFTTEIGTPVIPNYESMKEMMEEEYWWPPTDESKPFGKNINYMWQYHDLGGASDIGNKGAEKYINEINNRYGESEGLEEFTLKAQMINLETNKAMFEAWNNYMWEKCSGILLWMSQSAWPSTVWQTYDSSFDVTGAYFGSKIGSEPIHVQYDYKNHDVKVINNTNDTLSGVKVFTEVYNLDGTLYDKLENTLDAAPNSANQVVNIATSLNGGDLSTVHFVKLTLTDADGKVLSSNFYWRNKRGLTDYTDMETLPDVALTASKETTVQDGVTNMKVTLTNNTDTVAVMTRLKVMKGDTEQRVLPTMYDDNYFALVPGETKVINIQFDTEDAEGYEPTLKMEGFNTTAATIEEGENSAWYATSVAQQSDGEEGGIDVLTTVVNPTGAQSSANVVASVYDQSGKMLSTSIQEVSFADGQTKASLWFGALDTAGQQEGIDVKVFVLSDSASPLTKAMEPVVQPVRDHELNANLAFRKPVTASSVGDNNPPENAVDGSLSTRWSSSYNDNQWIMVDLEEETEISRVDLYWEAAYADHYRIEVSTTGTDDDDFTVVYEDSQSTGGSQSIDLEPVKARYVRIYCISRATMWGSSLHEIEIYR</sequence>
<keyword evidence="8" id="KW-1185">Reference proteome</keyword>